<comment type="caution">
    <text evidence="2">The sequence shown here is derived from an EMBL/GenBank/DDBJ whole genome shotgun (WGS) entry which is preliminary data.</text>
</comment>
<gene>
    <name evidence="2" type="ORF">BDK61_4775</name>
</gene>
<name>A0A495QMN9_9EURY</name>
<evidence type="ECO:0000313" key="2">
    <source>
        <dbReference type="EMBL" id="RKS74189.1"/>
    </source>
</evidence>
<accession>A0A495QMN9</accession>
<protein>
    <submittedName>
        <fullName evidence="2">Uncharacterized protein</fullName>
    </submittedName>
</protein>
<dbReference type="Proteomes" id="UP000268233">
    <property type="component" value="Unassembled WGS sequence"/>
</dbReference>
<organism evidence="2 3">
    <name type="scientific">Haloarcula quadrata</name>
    <dbReference type="NCBI Taxonomy" id="182779"/>
    <lineage>
        <taxon>Archaea</taxon>
        <taxon>Methanobacteriati</taxon>
        <taxon>Methanobacteriota</taxon>
        <taxon>Stenosarchaea group</taxon>
        <taxon>Halobacteria</taxon>
        <taxon>Halobacteriales</taxon>
        <taxon>Haloarculaceae</taxon>
        <taxon>Haloarcula</taxon>
    </lineage>
</organism>
<proteinExistence type="predicted"/>
<reference evidence="2 3" key="1">
    <citation type="submission" date="2018-10" db="EMBL/GenBank/DDBJ databases">
        <title>Genomic Encyclopedia of Archaeal and Bacterial Type Strains, Phase II (KMG-II): from individual species to whole genera.</title>
        <authorList>
            <person name="Goeker M."/>
        </authorList>
    </citation>
    <scope>NUCLEOTIDE SEQUENCE [LARGE SCALE GENOMIC DNA]</scope>
    <source>
        <strain evidence="2 3">DSM 11927</strain>
    </source>
</reference>
<evidence type="ECO:0000256" key="1">
    <source>
        <dbReference type="SAM" id="MobiDB-lite"/>
    </source>
</evidence>
<dbReference type="EMBL" id="RBWW01000005">
    <property type="protein sequence ID" value="RKS74189.1"/>
    <property type="molecule type" value="Genomic_DNA"/>
</dbReference>
<dbReference type="AlphaFoldDB" id="A0A495QMN9"/>
<sequence length="104" mass="11167">MRSGEYVNGGGPMSRASQGAPATRRARADDTADVGTPVKVDRLEGGSLLGIVRERYTYEEYDAPPRVLVESSEKIVNVATDRVSIARGSNADVVRSLVEDDTNV</sequence>
<feature type="region of interest" description="Disordered" evidence="1">
    <location>
        <begin position="1"/>
        <end position="35"/>
    </location>
</feature>
<evidence type="ECO:0000313" key="3">
    <source>
        <dbReference type="Proteomes" id="UP000268233"/>
    </source>
</evidence>
<keyword evidence="3" id="KW-1185">Reference proteome</keyword>